<accession>A0A3P6UKS4</accession>
<evidence type="ECO:0000313" key="2">
    <source>
        <dbReference type="EMBL" id="VDK79788.1"/>
    </source>
</evidence>
<name>A0A3P6UKS4_DIBLA</name>
<gene>
    <name evidence="2" type="ORF">DILT_LOCUS3043</name>
</gene>
<dbReference type="EMBL" id="UYRU01043032">
    <property type="protein sequence ID" value="VDK79788.1"/>
    <property type="molecule type" value="Genomic_DNA"/>
</dbReference>
<feature type="region of interest" description="Disordered" evidence="1">
    <location>
        <begin position="1"/>
        <end position="77"/>
    </location>
</feature>
<keyword evidence="3" id="KW-1185">Reference proteome</keyword>
<organism evidence="2 3">
    <name type="scientific">Dibothriocephalus latus</name>
    <name type="common">Fish tapeworm</name>
    <name type="synonym">Diphyllobothrium latum</name>
    <dbReference type="NCBI Taxonomy" id="60516"/>
    <lineage>
        <taxon>Eukaryota</taxon>
        <taxon>Metazoa</taxon>
        <taxon>Spiralia</taxon>
        <taxon>Lophotrochozoa</taxon>
        <taxon>Platyhelminthes</taxon>
        <taxon>Cestoda</taxon>
        <taxon>Eucestoda</taxon>
        <taxon>Diphyllobothriidea</taxon>
        <taxon>Diphyllobothriidae</taxon>
        <taxon>Dibothriocephalus</taxon>
    </lineage>
</organism>
<protein>
    <submittedName>
        <fullName evidence="2">Uncharacterized protein</fullName>
    </submittedName>
</protein>
<reference evidence="2 3" key="1">
    <citation type="submission" date="2018-11" db="EMBL/GenBank/DDBJ databases">
        <authorList>
            <consortium name="Pathogen Informatics"/>
        </authorList>
    </citation>
    <scope>NUCLEOTIDE SEQUENCE [LARGE SCALE GENOMIC DNA]</scope>
</reference>
<dbReference type="Proteomes" id="UP000281553">
    <property type="component" value="Unassembled WGS sequence"/>
</dbReference>
<evidence type="ECO:0000313" key="3">
    <source>
        <dbReference type="Proteomes" id="UP000281553"/>
    </source>
</evidence>
<evidence type="ECO:0000256" key="1">
    <source>
        <dbReference type="SAM" id="MobiDB-lite"/>
    </source>
</evidence>
<proteinExistence type="predicted"/>
<feature type="non-terminal residue" evidence="2">
    <location>
        <position position="1"/>
    </location>
</feature>
<sequence length="77" mass="8170">ASGGEEEDNDDDEEENSEDHNLDSVLAAAISDTAALKQEPAGVDGTQNPVSPLTRGEKYSGTAPEIPTTFDDDEEDF</sequence>
<feature type="compositionally biased region" description="Acidic residues" evidence="1">
    <location>
        <begin position="1"/>
        <end position="17"/>
    </location>
</feature>
<dbReference type="AlphaFoldDB" id="A0A3P6UKS4"/>